<dbReference type="InterPro" id="IPR011990">
    <property type="entry name" value="TPR-like_helical_dom_sf"/>
</dbReference>
<protein>
    <submittedName>
        <fullName evidence="2">Uncharacterized protein</fullName>
    </submittedName>
</protein>
<organism evidence="2 3">
    <name type="scientific">Fraxinus pennsylvanica</name>
    <dbReference type="NCBI Taxonomy" id="56036"/>
    <lineage>
        <taxon>Eukaryota</taxon>
        <taxon>Viridiplantae</taxon>
        <taxon>Streptophyta</taxon>
        <taxon>Embryophyta</taxon>
        <taxon>Tracheophyta</taxon>
        <taxon>Spermatophyta</taxon>
        <taxon>Magnoliopsida</taxon>
        <taxon>eudicotyledons</taxon>
        <taxon>Gunneridae</taxon>
        <taxon>Pentapetalae</taxon>
        <taxon>asterids</taxon>
        <taxon>lamiids</taxon>
        <taxon>Lamiales</taxon>
        <taxon>Oleaceae</taxon>
        <taxon>Oleeae</taxon>
        <taxon>Fraxinus</taxon>
    </lineage>
</organism>
<keyword evidence="3" id="KW-1185">Reference proteome</keyword>
<feature type="compositionally biased region" description="Gly residues" evidence="1">
    <location>
        <begin position="136"/>
        <end position="156"/>
    </location>
</feature>
<gene>
    <name evidence="2" type="ORF">FPE_LOCUS32429</name>
</gene>
<dbReference type="SUPFAM" id="SSF81901">
    <property type="entry name" value="HCP-like"/>
    <property type="match status" value="1"/>
</dbReference>
<dbReference type="AlphaFoldDB" id="A0AAD2ACE0"/>
<feature type="region of interest" description="Disordered" evidence="1">
    <location>
        <begin position="123"/>
        <end position="160"/>
    </location>
</feature>
<reference evidence="2" key="1">
    <citation type="submission" date="2023-05" db="EMBL/GenBank/DDBJ databases">
        <authorList>
            <person name="Huff M."/>
        </authorList>
    </citation>
    <scope>NUCLEOTIDE SEQUENCE</scope>
</reference>
<evidence type="ECO:0000313" key="2">
    <source>
        <dbReference type="EMBL" id="CAI9784999.1"/>
    </source>
</evidence>
<dbReference type="Gene3D" id="1.25.40.10">
    <property type="entry name" value="Tetratricopeptide repeat domain"/>
    <property type="match status" value="1"/>
</dbReference>
<dbReference type="PANTHER" id="PTHR26312">
    <property type="entry name" value="TETRATRICOPEPTIDE REPEAT PROTEIN 5"/>
    <property type="match status" value="1"/>
</dbReference>
<evidence type="ECO:0000256" key="1">
    <source>
        <dbReference type="SAM" id="MobiDB-lite"/>
    </source>
</evidence>
<accession>A0AAD2ACE0</accession>
<sequence length="282" mass="30986">MNAVIFRTGSRSVPVQTGFASGLPRNPVSLSVQDFSSSMHSEESNGGFSSPTISLHIYGGRRGIRRCSSESDVIRLEVKRLNKLGSRTFQARIREEENDDAVVLKGMPLLTLTEEGLRGYAGNRPESGISSEKLGISGGGINKNRNSGGGSSGGKGDSGDRSKIGAYYQEMLKTNPTDSLLLRNYGKYLHEVERDTVKAEEYYGRAILASPSAGDGEVFSLYGKLIWETERDKNRAKSYFNQALYVSPDDCSVLGSYAHFMWEADEEEEEEEMPISTMAEAY</sequence>
<dbReference type="EMBL" id="OU503056">
    <property type="protein sequence ID" value="CAI9784999.1"/>
    <property type="molecule type" value="Genomic_DNA"/>
</dbReference>
<dbReference type="Proteomes" id="UP000834106">
    <property type="component" value="Chromosome 21"/>
</dbReference>
<name>A0AAD2ACE0_9LAMI</name>
<proteinExistence type="predicted"/>
<evidence type="ECO:0000313" key="3">
    <source>
        <dbReference type="Proteomes" id="UP000834106"/>
    </source>
</evidence>
<dbReference type="PANTHER" id="PTHR26312:SF123">
    <property type="entry name" value="TETRATRICOPEPTIDE REPEAT (TPR)-LIKE SUPERFAMILY PROTEIN"/>
    <property type="match status" value="1"/>
</dbReference>